<dbReference type="CDD" id="cd00495">
    <property type="entry name" value="Ribosomal_L25_TL5_CTC"/>
    <property type="match status" value="1"/>
</dbReference>
<dbReference type="NCBIfam" id="NF004612">
    <property type="entry name" value="PRK05943.1"/>
    <property type="match status" value="1"/>
</dbReference>
<name>A0A8D5FR14_9BACT</name>
<keyword evidence="1" id="KW-0687">Ribonucleoprotein</keyword>
<dbReference type="InterPro" id="IPR020930">
    <property type="entry name" value="Ribosomal_uL5_bac-type"/>
</dbReference>
<dbReference type="PANTHER" id="PTHR33284:SF1">
    <property type="entry name" value="RIBOSOMAL PROTEIN L25_GLN-TRNA SYNTHETASE, ANTI-CODON-BINDING DOMAIN-CONTAINING PROTEIN"/>
    <property type="match status" value="1"/>
</dbReference>
<dbReference type="GO" id="GO:0008097">
    <property type="term" value="F:5S rRNA binding"/>
    <property type="evidence" value="ECO:0007669"/>
    <property type="project" value="InterPro"/>
</dbReference>
<protein>
    <recommendedName>
        <fullName evidence="1">Large ribosomal subunit protein bL25</fullName>
    </recommendedName>
    <alternativeName>
        <fullName evidence="1">General stress protein CTC</fullName>
    </alternativeName>
</protein>
<dbReference type="GO" id="GO:0006412">
    <property type="term" value="P:translation"/>
    <property type="evidence" value="ECO:0007669"/>
    <property type="project" value="UniProtKB-UniRule"/>
</dbReference>
<comment type="similarity">
    <text evidence="1">Belongs to the bacterial ribosomal protein bL25 family. CTC subfamily.</text>
</comment>
<keyword evidence="5" id="KW-1185">Reference proteome</keyword>
<dbReference type="Proteomes" id="UP000826725">
    <property type="component" value="Chromosome"/>
</dbReference>
<feature type="domain" description="Large ribosomal subunit protein bL25 L25" evidence="2">
    <location>
        <begin position="7"/>
        <end position="94"/>
    </location>
</feature>
<evidence type="ECO:0000256" key="1">
    <source>
        <dbReference type="HAMAP-Rule" id="MF_01334"/>
    </source>
</evidence>
<dbReference type="RefSeq" id="WP_228856348.1">
    <property type="nucleotide sequence ID" value="NZ_AP024086.1"/>
</dbReference>
<dbReference type="Pfam" id="PF14693">
    <property type="entry name" value="Ribosomal_TL5_C"/>
    <property type="match status" value="1"/>
</dbReference>
<reference evidence="4" key="1">
    <citation type="submission" date="2020-09" db="EMBL/GenBank/DDBJ databases">
        <title>Desulfogranum mesoprofundum gen. nov., sp. nov., a novel mesophilic, sulfate-reducing chemolithoautotroph isolated from a deep-sea hydrothermal vent chimney in the Suiyo Seamount.</title>
        <authorList>
            <person name="Hashimoto Y."/>
            <person name="Nakagawa S."/>
        </authorList>
    </citation>
    <scope>NUCLEOTIDE SEQUENCE</scope>
    <source>
        <strain evidence="4">KT2</strain>
    </source>
</reference>
<dbReference type="EMBL" id="AP024086">
    <property type="protein sequence ID" value="BCL60189.1"/>
    <property type="molecule type" value="Genomic_DNA"/>
</dbReference>
<comment type="subunit">
    <text evidence="1">Part of the 50S ribosomal subunit; part of the 5S rRNA/L5/L18/L25 subcomplex. Contacts the 5S rRNA. Binds to the 5S rRNA independently of L5 and L18.</text>
</comment>
<keyword evidence="1" id="KW-0694">RNA-binding</keyword>
<dbReference type="GO" id="GO:0022625">
    <property type="term" value="C:cytosolic large ribosomal subunit"/>
    <property type="evidence" value="ECO:0007669"/>
    <property type="project" value="TreeGrafter"/>
</dbReference>
<dbReference type="PANTHER" id="PTHR33284">
    <property type="entry name" value="RIBOSOMAL PROTEIN L25/GLN-TRNA SYNTHETASE, ANTI-CODON-BINDING DOMAIN-CONTAINING PROTEIN"/>
    <property type="match status" value="1"/>
</dbReference>
<organism evidence="4 5">
    <name type="scientific">Desulfomarina profundi</name>
    <dbReference type="NCBI Taxonomy" id="2772557"/>
    <lineage>
        <taxon>Bacteria</taxon>
        <taxon>Pseudomonadati</taxon>
        <taxon>Thermodesulfobacteriota</taxon>
        <taxon>Desulfobulbia</taxon>
        <taxon>Desulfobulbales</taxon>
        <taxon>Desulfobulbaceae</taxon>
        <taxon>Desulfomarina</taxon>
    </lineage>
</organism>
<sequence length="209" mass="22684">MLQVEMSASLRSVAGKGAMRRLRMDGKTPAVVYGSGGDAVSLQLETKTLTGKLLDIYRRNAIVTLKIDGKEEKSVLISEVQTHPVRDTLIHVDFCEIDLKKDRSFDVPIFYDGPAKGEDLGGELLVHNPTIVLEGKPLAIPDECVVDIKEMVIGDVVRCGDIALLEGVKMKTDPKAIAIAVVKAGIKIDPEDMEDAEEEEEVTEVEAAA</sequence>
<dbReference type="Pfam" id="PF01386">
    <property type="entry name" value="Ribosomal_L25p"/>
    <property type="match status" value="1"/>
</dbReference>
<dbReference type="GO" id="GO:0003735">
    <property type="term" value="F:structural constituent of ribosome"/>
    <property type="evidence" value="ECO:0007669"/>
    <property type="project" value="InterPro"/>
</dbReference>
<dbReference type="AlphaFoldDB" id="A0A8D5FR14"/>
<dbReference type="InterPro" id="IPR029751">
    <property type="entry name" value="Ribosomal_L25_dom"/>
</dbReference>
<keyword evidence="1" id="KW-0699">rRNA-binding</keyword>
<evidence type="ECO:0000259" key="3">
    <source>
        <dbReference type="Pfam" id="PF14693"/>
    </source>
</evidence>
<keyword evidence="1 4" id="KW-0689">Ribosomal protein</keyword>
<evidence type="ECO:0000313" key="4">
    <source>
        <dbReference type="EMBL" id="BCL60189.1"/>
    </source>
</evidence>
<feature type="domain" description="Large ribosomal subunit protein bL25 beta" evidence="3">
    <location>
        <begin position="105"/>
        <end position="183"/>
    </location>
</feature>
<dbReference type="HAMAP" id="MF_01334">
    <property type="entry name" value="Ribosomal_bL25_CTC"/>
    <property type="match status" value="1"/>
</dbReference>
<comment type="function">
    <text evidence="1">This is one of the proteins that binds to the 5S RNA in the ribosome where it forms part of the central protuberance.</text>
</comment>
<evidence type="ECO:0000259" key="2">
    <source>
        <dbReference type="Pfam" id="PF01386"/>
    </source>
</evidence>
<dbReference type="KEGG" id="dbk:DGMP_08820"/>
<dbReference type="NCBIfam" id="TIGR00731">
    <property type="entry name" value="bL25_bact_ctc"/>
    <property type="match status" value="1"/>
</dbReference>
<gene>
    <name evidence="1 4" type="primary">rplY</name>
    <name evidence="1" type="synonym">ctc</name>
    <name evidence="4" type="ORF">DGMP_08820</name>
</gene>
<evidence type="ECO:0000313" key="5">
    <source>
        <dbReference type="Proteomes" id="UP000826725"/>
    </source>
</evidence>
<dbReference type="InterPro" id="IPR001021">
    <property type="entry name" value="Ribosomal_bL25_long"/>
</dbReference>
<proteinExistence type="inferred from homology"/>
<dbReference type="InterPro" id="IPR020057">
    <property type="entry name" value="Ribosomal_bL25_b-dom"/>
</dbReference>
<accession>A0A8D5FR14</accession>